<evidence type="ECO:0000313" key="2">
    <source>
        <dbReference type="Proteomes" id="UP000814140"/>
    </source>
</evidence>
<proteinExistence type="predicted"/>
<comment type="caution">
    <text evidence="1">The sequence shown here is derived from an EMBL/GenBank/DDBJ whole genome shotgun (WGS) entry which is preliminary data.</text>
</comment>
<reference evidence="1" key="2">
    <citation type="journal article" date="2022" name="New Phytol.">
        <title>Evolutionary transition to the ectomycorrhizal habit in the genomes of a hyperdiverse lineage of mushroom-forming fungi.</title>
        <authorList>
            <person name="Looney B."/>
            <person name="Miyauchi S."/>
            <person name="Morin E."/>
            <person name="Drula E."/>
            <person name="Courty P.E."/>
            <person name="Kohler A."/>
            <person name="Kuo A."/>
            <person name="LaButti K."/>
            <person name="Pangilinan J."/>
            <person name="Lipzen A."/>
            <person name="Riley R."/>
            <person name="Andreopoulos W."/>
            <person name="He G."/>
            <person name="Johnson J."/>
            <person name="Nolan M."/>
            <person name="Tritt A."/>
            <person name="Barry K.W."/>
            <person name="Grigoriev I.V."/>
            <person name="Nagy L.G."/>
            <person name="Hibbett D."/>
            <person name="Henrissat B."/>
            <person name="Matheny P.B."/>
            <person name="Labbe J."/>
            <person name="Martin F.M."/>
        </authorList>
    </citation>
    <scope>NUCLEOTIDE SEQUENCE</scope>
    <source>
        <strain evidence="1">HHB10654</strain>
    </source>
</reference>
<gene>
    <name evidence="1" type="ORF">BV25DRAFT_830314</name>
</gene>
<dbReference type="Proteomes" id="UP000814140">
    <property type="component" value="Unassembled WGS sequence"/>
</dbReference>
<sequence length="354" mass="39286">MFLPIPNTDPLTTLLTKYISNPEKRPKRDVTGEWARIDFNTLVMTNSWRALARMARDRIVQADPEDLPLVLNLWSLRVSSLARMRLFNQASAETTNVFSVLTAITPPSARKHVFENVLPFELEVLHARVRYWAGDPLGYADALSALLHKCRRRARAGDREMWMERGARVGLIAASQFIETKDFTAAARLLEPLLRAPDATPELRSAVGRVYLQAGQLALAERHLDAVARDPAVDPALKQLNAAFVASARGEWEKAGGILKEMVDRDPENFAAVNNMGVALLGEGRLKEGIAVLEKAFQASPSTLAMAEPFLFNLSTLYELRSAVAAEKKRELLVEVAKWSGDGLRTTCLKMPSN</sequence>
<dbReference type="EMBL" id="MU277215">
    <property type="protein sequence ID" value="KAI0061054.1"/>
    <property type="molecule type" value="Genomic_DNA"/>
</dbReference>
<protein>
    <submittedName>
        <fullName evidence="1">Uncharacterized protein</fullName>
    </submittedName>
</protein>
<evidence type="ECO:0000313" key="1">
    <source>
        <dbReference type="EMBL" id="KAI0061054.1"/>
    </source>
</evidence>
<reference evidence="1" key="1">
    <citation type="submission" date="2021-03" db="EMBL/GenBank/DDBJ databases">
        <authorList>
            <consortium name="DOE Joint Genome Institute"/>
            <person name="Ahrendt S."/>
            <person name="Looney B.P."/>
            <person name="Miyauchi S."/>
            <person name="Morin E."/>
            <person name="Drula E."/>
            <person name="Courty P.E."/>
            <person name="Chicoki N."/>
            <person name="Fauchery L."/>
            <person name="Kohler A."/>
            <person name="Kuo A."/>
            <person name="Labutti K."/>
            <person name="Pangilinan J."/>
            <person name="Lipzen A."/>
            <person name="Riley R."/>
            <person name="Andreopoulos W."/>
            <person name="He G."/>
            <person name="Johnson J."/>
            <person name="Barry K.W."/>
            <person name="Grigoriev I.V."/>
            <person name="Nagy L."/>
            <person name="Hibbett D."/>
            <person name="Henrissat B."/>
            <person name="Matheny P.B."/>
            <person name="Labbe J."/>
            <person name="Martin F."/>
        </authorList>
    </citation>
    <scope>NUCLEOTIDE SEQUENCE</scope>
    <source>
        <strain evidence="1">HHB10654</strain>
    </source>
</reference>
<keyword evidence="2" id="KW-1185">Reference proteome</keyword>
<organism evidence="1 2">
    <name type="scientific">Artomyces pyxidatus</name>
    <dbReference type="NCBI Taxonomy" id="48021"/>
    <lineage>
        <taxon>Eukaryota</taxon>
        <taxon>Fungi</taxon>
        <taxon>Dikarya</taxon>
        <taxon>Basidiomycota</taxon>
        <taxon>Agaricomycotina</taxon>
        <taxon>Agaricomycetes</taxon>
        <taxon>Russulales</taxon>
        <taxon>Auriscalpiaceae</taxon>
        <taxon>Artomyces</taxon>
    </lineage>
</organism>
<name>A0ACB8SX47_9AGAM</name>
<accession>A0ACB8SX47</accession>